<dbReference type="Gene3D" id="1.20.1280.170">
    <property type="entry name" value="Exocyst complex component Exo70"/>
    <property type="match status" value="1"/>
</dbReference>
<evidence type="ECO:0000313" key="6">
    <source>
        <dbReference type="EMBL" id="KAF7805518.1"/>
    </source>
</evidence>
<feature type="compositionally biased region" description="Low complexity" evidence="4">
    <location>
        <begin position="13"/>
        <end position="27"/>
    </location>
</feature>
<dbReference type="Proteomes" id="UP000634136">
    <property type="component" value="Unassembled WGS sequence"/>
</dbReference>
<evidence type="ECO:0000313" key="7">
    <source>
        <dbReference type="Proteomes" id="UP000634136"/>
    </source>
</evidence>
<comment type="function">
    <text evidence="3">Component of the exocyst complex.</text>
</comment>
<evidence type="ECO:0000256" key="1">
    <source>
        <dbReference type="ARBA" id="ARBA00006756"/>
    </source>
</evidence>
<dbReference type="EMBL" id="JAAIUW010000012">
    <property type="protein sequence ID" value="KAF7805518.1"/>
    <property type="molecule type" value="Genomic_DNA"/>
</dbReference>
<keyword evidence="2 3" id="KW-0813">Transport</keyword>
<reference evidence="6" key="1">
    <citation type="submission" date="2020-09" db="EMBL/GenBank/DDBJ databases">
        <title>Genome-Enabled Discovery of Anthraquinone Biosynthesis in Senna tora.</title>
        <authorList>
            <person name="Kang S.-H."/>
            <person name="Pandey R.P."/>
            <person name="Lee C.-M."/>
            <person name="Sim J.-S."/>
            <person name="Jeong J.-T."/>
            <person name="Choi B.-S."/>
            <person name="Jung M."/>
            <person name="Ginzburg D."/>
            <person name="Zhao K."/>
            <person name="Won S.Y."/>
            <person name="Oh T.-J."/>
            <person name="Yu Y."/>
            <person name="Kim N.-H."/>
            <person name="Lee O.R."/>
            <person name="Lee T.-H."/>
            <person name="Bashyal P."/>
            <person name="Kim T.-S."/>
            <person name="Lee W.-H."/>
            <person name="Kawkins C."/>
            <person name="Kim C.-K."/>
            <person name="Kim J.S."/>
            <person name="Ahn B.O."/>
            <person name="Rhee S.Y."/>
            <person name="Sohng J.K."/>
        </authorList>
    </citation>
    <scope>NUCLEOTIDE SEQUENCE</scope>
    <source>
        <tissue evidence="6">Leaf</tissue>
    </source>
</reference>
<dbReference type="GO" id="GO:0005546">
    <property type="term" value="F:phosphatidylinositol-4,5-bisphosphate binding"/>
    <property type="evidence" value="ECO:0007669"/>
    <property type="project" value="InterPro"/>
</dbReference>
<organism evidence="6 7">
    <name type="scientific">Senna tora</name>
    <dbReference type="NCBI Taxonomy" id="362788"/>
    <lineage>
        <taxon>Eukaryota</taxon>
        <taxon>Viridiplantae</taxon>
        <taxon>Streptophyta</taxon>
        <taxon>Embryophyta</taxon>
        <taxon>Tracheophyta</taxon>
        <taxon>Spermatophyta</taxon>
        <taxon>Magnoliopsida</taxon>
        <taxon>eudicotyledons</taxon>
        <taxon>Gunneridae</taxon>
        <taxon>Pentapetalae</taxon>
        <taxon>rosids</taxon>
        <taxon>fabids</taxon>
        <taxon>Fabales</taxon>
        <taxon>Fabaceae</taxon>
        <taxon>Caesalpinioideae</taxon>
        <taxon>Cassia clade</taxon>
        <taxon>Senna</taxon>
    </lineage>
</organism>
<dbReference type="SUPFAM" id="SSF74788">
    <property type="entry name" value="Cullin repeat-like"/>
    <property type="match status" value="1"/>
</dbReference>
<dbReference type="GO" id="GO:0006887">
    <property type="term" value="P:exocytosis"/>
    <property type="evidence" value="ECO:0007669"/>
    <property type="project" value="UniProtKB-KW"/>
</dbReference>
<name>A0A834W1B9_9FABA</name>
<dbReference type="InterPro" id="IPR016159">
    <property type="entry name" value="Cullin_repeat-like_dom_sf"/>
</dbReference>
<dbReference type="GO" id="GO:0015031">
    <property type="term" value="P:protein transport"/>
    <property type="evidence" value="ECO:0007669"/>
    <property type="project" value="UniProtKB-KW"/>
</dbReference>
<feature type="domain" description="Exocyst complex subunit Exo70 C-terminal" evidence="5">
    <location>
        <begin position="245"/>
        <end position="606"/>
    </location>
</feature>
<evidence type="ECO:0000256" key="4">
    <source>
        <dbReference type="SAM" id="MobiDB-lite"/>
    </source>
</evidence>
<dbReference type="OrthoDB" id="1922221at2759"/>
<comment type="caution">
    <text evidence="6">The sequence shown here is derived from an EMBL/GenBank/DDBJ whole genome shotgun (WGS) entry which is preliminary data.</text>
</comment>
<dbReference type="PANTHER" id="PTHR12542:SF17">
    <property type="entry name" value="EXOCYST SUBUNIT EXO70 FAMILY PROTEIN"/>
    <property type="match status" value="1"/>
</dbReference>
<sequence length="651" mass="73516">MPRKGMRSVFFKPSSPSSSSSQPSSSPSFRNFTVSLIEDNIESARTLITKWDTGQSDSYARITPLFNANRREAKRYLRAVKDLQSAMHYLIAQDSSSHTIIQAQSLMQLAMKRLQHEFYHILSANRDHLDPETVSSRSSFSTSDHRSSASDFDFDEILSAVSEDEFRIAGDSITETEKASMLAMADLKLIAESMISSGYGRECINTYKSVRKSIVDEALFHLGVEQLSFSRIQKMDWEVLELKIKSWLNAIKVAVGTLFYGERVLCDQVFATSEKVAESCFAEITRDGAMLLFGFPEHVAKSKKTPEKMFRTLDMYEAIIDNWPQIESIFSFESTSAVRSQAVDSLVKLGKAISTMLADFETAIQKESSKRLVPGGGVHPLTSYVMNYITLLADYSHVLADIVADWPLTSQPSLPESYLPSPNHEDGRSSEITVRFAWLILVLLCKIDTKAGLYKDAALSYLFLANNLQYVVVKVRTSELSGFLGEEWLTKHESKVTEYVSKYERIGWSKVMSLLPENLTADMPPEKAKVWFRNFNNAFHEAYRKQTSWIVSDPKMREEVKASIEAKLVTRYAEFYEAYRVGLMGNNESDSAVRFSPDDLRNYLSDILHGLRMGTSGSSFSSQSSSSSRRSIRLWASKSNMTHAYNMCDRA</sequence>
<keyword evidence="3" id="KW-0653">Protein transport</keyword>
<dbReference type="FunFam" id="1.20.1280.170:FF:000003">
    <property type="entry name" value="Exocyst subunit Exo70 family protein"/>
    <property type="match status" value="1"/>
</dbReference>
<feature type="region of interest" description="Disordered" evidence="4">
    <location>
        <begin position="130"/>
        <end position="149"/>
    </location>
</feature>
<keyword evidence="7" id="KW-1185">Reference proteome</keyword>
<proteinExistence type="inferred from homology"/>
<comment type="similarity">
    <text evidence="1 3">Belongs to the EXO70 family.</text>
</comment>
<evidence type="ECO:0000259" key="5">
    <source>
        <dbReference type="Pfam" id="PF03081"/>
    </source>
</evidence>
<dbReference type="InterPro" id="IPR046364">
    <property type="entry name" value="Exo70_C"/>
</dbReference>
<dbReference type="Pfam" id="PF20669">
    <property type="entry name" value="Exo70_N"/>
    <property type="match status" value="1"/>
</dbReference>
<dbReference type="AlphaFoldDB" id="A0A834W1B9"/>
<evidence type="ECO:0000256" key="2">
    <source>
        <dbReference type="ARBA" id="ARBA00022448"/>
    </source>
</evidence>
<gene>
    <name evidence="6" type="ORF">G2W53_037679</name>
</gene>
<dbReference type="PANTHER" id="PTHR12542">
    <property type="entry name" value="EXOCYST COMPLEX PROTEIN EXO70"/>
    <property type="match status" value="1"/>
</dbReference>
<dbReference type="GO" id="GO:0000145">
    <property type="term" value="C:exocyst"/>
    <property type="evidence" value="ECO:0007669"/>
    <property type="project" value="InterPro"/>
</dbReference>
<accession>A0A834W1B9</accession>
<evidence type="ECO:0000256" key="3">
    <source>
        <dbReference type="RuleBase" id="RU365026"/>
    </source>
</evidence>
<protein>
    <recommendedName>
        <fullName evidence="3">Exocyst subunit Exo70 family protein</fullName>
    </recommendedName>
</protein>
<dbReference type="InterPro" id="IPR004140">
    <property type="entry name" value="Exo70"/>
</dbReference>
<feature type="region of interest" description="Disordered" evidence="4">
    <location>
        <begin position="1"/>
        <end position="27"/>
    </location>
</feature>
<dbReference type="Pfam" id="PF03081">
    <property type="entry name" value="Exo70_C"/>
    <property type="match status" value="1"/>
</dbReference>
<keyword evidence="3" id="KW-0268">Exocytosis</keyword>